<dbReference type="NCBIfam" id="TIGR00109">
    <property type="entry name" value="hemH"/>
    <property type="match status" value="1"/>
</dbReference>
<evidence type="ECO:0000256" key="8">
    <source>
        <dbReference type="ARBA" id="ARBA00024536"/>
    </source>
</evidence>
<organism evidence="11 12">
    <name type="scientific">Ramlibacter lithotrophicus</name>
    <dbReference type="NCBI Taxonomy" id="2606681"/>
    <lineage>
        <taxon>Bacteria</taxon>
        <taxon>Pseudomonadati</taxon>
        <taxon>Pseudomonadota</taxon>
        <taxon>Betaproteobacteria</taxon>
        <taxon>Burkholderiales</taxon>
        <taxon>Comamonadaceae</taxon>
        <taxon>Ramlibacter</taxon>
    </lineage>
</organism>
<sequence>MRSSSPFAAEPPLPHGRPSLTAVLYCNLGTPDEPTAAAVRQYLAEFLSDPRVVEIPAVVWQPLLRGAILPLRSAKSAAKYASIWTAEGSPLKVWTEKQARLLQGWLGERGHRVIVRPAMRYGNPSIASQLDALKAEGATRILVLPAYPQYSGTTTASIVDAVAAWSQRQRSLPELRFVNRYHDQHGYIKALAARIGRHWLDHGRPDHLVMSFHGVPERTRDLGDPYFCECQKTARLLAGQLGLLPEHYSVTFQSRFGKAKWLEPYTEPSVRALAQRGVGRVDVVCPGFTADCLETLEEIGQEVRDAFLGAGGKEFHYIPCLNDDGPWIAALGALAEQHLAGWPTQEPAKPDALAATRERALAMGAKQ</sequence>
<dbReference type="AlphaFoldDB" id="A0A7X6I5X8"/>
<dbReference type="PANTHER" id="PTHR11108">
    <property type="entry name" value="FERROCHELATASE"/>
    <property type="match status" value="1"/>
</dbReference>
<dbReference type="GO" id="GO:0006783">
    <property type="term" value="P:heme biosynthetic process"/>
    <property type="evidence" value="ECO:0007669"/>
    <property type="project" value="UniProtKB-UniRule"/>
</dbReference>
<name>A0A7X6I5X8_9BURK</name>
<accession>A0A7X6I5X8</accession>
<proteinExistence type="inferred from homology"/>
<keyword evidence="5 9" id="KW-0350">Heme biosynthesis</keyword>
<comment type="function">
    <text evidence="9 10">Catalyzes the ferrous insertion into protoporphyrin IX.</text>
</comment>
<comment type="pathway">
    <text evidence="9 10">Porphyrin-containing compound metabolism; protoheme biosynthesis; protoheme from protoporphyrin-IX: step 1/1.</text>
</comment>
<dbReference type="InterPro" id="IPR033644">
    <property type="entry name" value="Ferrochelatase_C"/>
</dbReference>
<keyword evidence="12" id="KW-1185">Reference proteome</keyword>
<dbReference type="Proteomes" id="UP000521868">
    <property type="component" value="Unassembled WGS sequence"/>
</dbReference>
<reference evidence="11 12" key="1">
    <citation type="journal article" date="2020" name="Nature">
        <title>Bacterial chemolithoautotrophy via manganese oxidation.</title>
        <authorList>
            <person name="Yu H."/>
            <person name="Leadbetter J.R."/>
        </authorList>
    </citation>
    <scope>NUCLEOTIDE SEQUENCE [LARGE SCALE GENOMIC DNA]</scope>
    <source>
        <strain evidence="11 12">RBP-1</strain>
    </source>
</reference>
<evidence type="ECO:0000256" key="1">
    <source>
        <dbReference type="ARBA" id="ARBA00007718"/>
    </source>
</evidence>
<comment type="similarity">
    <text evidence="1 9 10">Belongs to the ferrochelatase family.</text>
</comment>
<evidence type="ECO:0000256" key="5">
    <source>
        <dbReference type="ARBA" id="ARBA00023133"/>
    </source>
</evidence>
<dbReference type="GO" id="GO:0004325">
    <property type="term" value="F:ferrochelatase activity"/>
    <property type="evidence" value="ECO:0007669"/>
    <property type="project" value="UniProtKB-UniRule"/>
</dbReference>
<dbReference type="HAMAP" id="MF_00323">
    <property type="entry name" value="Ferrochelatase"/>
    <property type="match status" value="1"/>
</dbReference>
<feature type="binding site" evidence="9">
    <location>
        <position position="213"/>
    </location>
    <ligand>
        <name>Fe(2+)</name>
        <dbReference type="ChEBI" id="CHEBI:29033"/>
    </ligand>
</feature>
<dbReference type="FunFam" id="3.40.50.1400:FF:000002">
    <property type="entry name" value="Ferrochelatase"/>
    <property type="match status" value="1"/>
</dbReference>
<evidence type="ECO:0000256" key="2">
    <source>
        <dbReference type="ARBA" id="ARBA00022490"/>
    </source>
</evidence>
<dbReference type="SUPFAM" id="SSF53800">
    <property type="entry name" value="Chelatase"/>
    <property type="match status" value="1"/>
</dbReference>
<evidence type="ECO:0000256" key="7">
    <source>
        <dbReference type="ARBA" id="ARBA00023244"/>
    </source>
</evidence>
<dbReference type="GO" id="GO:0005737">
    <property type="term" value="C:cytoplasm"/>
    <property type="evidence" value="ECO:0007669"/>
    <property type="project" value="UniProtKB-SubCell"/>
</dbReference>
<protein>
    <recommendedName>
        <fullName evidence="9 10">Ferrochelatase</fullName>
        <ecNumber evidence="9 10">4.98.1.1</ecNumber>
    </recommendedName>
    <alternativeName>
        <fullName evidence="9">Heme synthase</fullName>
    </alternativeName>
    <alternativeName>
        <fullName evidence="9">Protoheme ferro-lyase</fullName>
    </alternativeName>
</protein>
<evidence type="ECO:0000256" key="6">
    <source>
        <dbReference type="ARBA" id="ARBA00023239"/>
    </source>
</evidence>
<evidence type="ECO:0000256" key="10">
    <source>
        <dbReference type="RuleBase" id="RU000607"/>
    </source>
</evidence>
<dbReference type="InterPro" id="IPR033659">
    <property type="entry name" value="Ferrochelatase_N"/>
</dbReference>
<comment type="catalytic activity">
    <reaction evidence="9 10">
        <text>heme b + 2 H(+) = protoporphyrin IX + Fe(2+)</text>
        <dbReference type="Rhea" id="RHEA:22584"/>
        <dbReference type="ChEBI" id="CHEBI:15378"/>
        <dbReference type="ChEBI" id="CHEBI:29033"/>
        <dbReference type="ChEBI" id="CHEBI:57306"/>
        <dbReference type="ChEBI" id="CHEBI:60344"/>
        <dbReference type="EC" id="4.98.1.1"/>
    </reaction>
</comment>
<keyword evidence="6 9" id="KW-0456">Lyase</keyword>
<dbReference type="PANTHER" id="PTHR11108:SF1">
    <property type="entry name" value="FERROCHELATASE, MITOCHONDRIAL"/>
    <property type="match status" value="1"/>
</dbReference>
<dbReference type="UniPathway" id="UPA00252">
    <property type="reaction ID" value="UER00325"/>
</dbReference>
<dbReference type="CDD" id="cd00419">
    <property type="entry name" value="Ferrochelatase_C"/>
    <property type="match status" value="1"/>
</dbReference>
<dbReference type="InterPro" id="IPR001015">
    <property type="entry name" value="Ferrochelatase"/>
</dbReference>
<dbReference type="Pfam" id="PF00762">
    <property type="entry name" value="Ferrochelatase"/>
    <property type="match status" value="1"/>
</dbReference>
<evidence type="ECO:0000313" key="11">
    <source>
        <dbReference type="EMBL" id="NKE65816.1"/>
    </source>
</evidence>
<dbReference type="EMBL" id="VTOX01000002">
    <property type="protein sequence ID" value="NKE65816.1"/>
    <property type="molecule type" value="Genomic_DNA"/>
</dbReference>
<dbReference type="PROSITE" id="PS00534">
    <property type="entry name" value="FERROCHELATASE"/>
    <property type="match status" value="1"/>
</dbReference>
<evidence type="ECO:0000313" key="12">
    <source>
        <dbReference type="Proteomes" id="UP000521868"/>
    </source>
</evidence>
<feature type="binding site" evidence="9">
    <location>
        <position position="294"/>
    </location>
    <ligand>
        <name>Fe(2+)</name>
        <dbReference type="ChEBI" id="CHEBI:29033"/>
    </ligand>
</feature>
<evidence type="ECO:0000256" key="4">
    <source>
        <dbReference type="ARBA" id="ARBA00023004"/>
    </source>
</evidence>
<keyword evidence="3 9" id="KW-0479">Metal-binding</keyword>
<dbReference type="InterPro" id="IPR019772">
    <property type="entry name" value="Ferrochelatase_AS"/>
</dbReference>
<comment type="catalytic activity">
    <reaction evidence="8">
        <text>Fe-coproporphyrin III + 2 H(+) = coproporphyrin III + Fe(2+)</text>
        <dbReference type="Rhea" id="RHEA:49572"/>
        <dbReference type="ChEBI" id="CHEBI:15378"/>
        <dbReference type="ChEBI" id="CHEBI:29033"/>
        <dbReference type="ChEBI" id="CHEBI:68438"/>
        <dbReference type="ChEBI" id="CHEBI:131725"/>
        <dbReference type="EC" id="4.99.1.9"/>
    </reaction>
    <physiologicalReaction direction="right-to-left" evidence="8">
        <dbReference type="Rhea" id="RHEA:49574"/>
    </physiologicalReaction>
</comment>
<dbReference type="EC" id="4.98.1.1" evidence="9 10"/>
<comment type="subcellular location">
    <subcellularLocation>
        <location evidence="9 10">Cytoplasm</location>
    </subcellularLocation>
</comment>
<dbReference type="Gene3D" id="3.40.50.1400">
    <property type="match status" value="2"/>
</dbReference>
<evidence type="ECO:0000256" key="9">
    <source>
        <dbReference type="HAMAP-Rule" id="MF_00323"/>
    </source>
</evidence>
<keyword evidence="2 9" id="KW-0963">Cytoplasm</keyword>
<dbReference type="CDD" id="cd03411">
    <property type="entry name" value="Ferrochelatase_N"/>
    <property type="match status" value="1"/>
</dbReference>
<evidence type="ECO:0000256" key="3">
    <source>
        <dbReference type="ARBA" id="ARBA00022723"/>
    </source>
</evidence>
<comment type="caution">
    <text evidence="11">The sequence shown here is derived from an EMBL/GenBank/DDBJ whole genome shotgun (WGS) entry which is preliminary data.</text>
</comment>
<gene>
    <name evidence="9" type="primary">hemH</name>
    <name evidence="11" type="ORF">RAMLITH_08285</name>
</gene>
<dbReference type="RefSeq" id="WP_168106899.1">
    <property type="nucleotide sequence ID" value="NZ_VTOX01000002.1"/>
</dbReference>
<keyword evidence="4 9" id="KW-0408">Iron</keyword>
<dbReference type="GO" id="GO:0046872">
    <property type="term" value="F:metal ion binding"/>
    <property type="evidence" value="ECO:0007669"/>
    <property type="project" value="UniProtKB-KW"/>
</dbReference>
<keyword evidence="7 9" id="KW-0627">Porphyrin biosynthesis</keyword>